<dbReference type="OrthoDB" id="10059120at2759"/>
<dbReference type="CDD" id="cd21456">
    <property type="entry name" value="DLC-like_SpDlc1-like"/>
    <property type="match status" value="1"/>
</dbReference>
<accession>A0A0D2EBD6</accession>
<evidence type="ECO:0000313" key="3">
    <source>
        <dbReference type="Proteomes" id="UP000054342"/>
    </source>
</evidence>
<dbReference type="Proteomes" id="UP000054342">
    <property type="component" value="Unassembled WGS sequence"/>
</dbReference>
<keyword evidence="3" id="KW-1185">Reference proteome</keyword>
<dbReference type="PANTHER" id="PTHR21255:SF4">
    <property type="entry name" value="DYNEIN LIGHT CHAIN TCTEX-TYPE"/>
    <property type="match status" value="1"/>
</dbReference>
<evidence type="ECO:0008006" key="4">
    <source>
        <dbReference type="Google" id="ProtNLM"/>
    </source>
</evidence>
<dbReference type="Pfam" id="PF03645">
    <property type="entry name" value="Tctex-1"/>
    <property type="match status" value="1"/>
</dbReference>
<gene>
    <name evidence="2" type="ORF">PV05_08289</name>
</gene>
<dbReference type="GO" id="GO:0005868">
    <property type="term" value="C:cytoplasmic dynein complex"/>
    <property type="evidence" value="ECO:0007669"/>
    <property type="project" value="TreeGrafter"/>
</dbReference>
<dbReference type="EMBL" id="KN847321">
    <property type="protein sequence ID" value="KIW52663.1"/>
    <property type="molecule type" value="Genomic_DNA"/>
</dbReference>
<dbReference type="InterPro" id="IPR005334">
    <property type="entry name" value="Tctex-1-like"/>
</dbReference>
<dbReference type="STRING" id="348802.A0A0D2EBD6"/>
<dbReference type="AlphaFoldDB" id="A0A0D2EBD6"/>
<dbReference type="PANTHER" id="PTHR21255">
    <property type="entry name" value="T-COMPLEX-ASSOCIATED-TESTIS-EXPRESSED 1/ DYNEIN LIGHT CHAIN"/>
    <property type="match status" value="1"/>
</dbReference>
<organism evidence="2 3">
    <name type="scientific">Exophiala xenobiotica</name>
    <dbReference type="NCBI Taxonomy" id="348802"/>
    <lineage>
        <taxon>Eukaryota</taxon>
        <taxon>Fungi</taxon>
        <taxon>Dikarya</taxon>
        <taxon>Ascomycota</taxon>
        <taxon>Pezizomycotina</taxon>
        <taxon>Eurotiomycetes</taxon>
        <taxon>Chaetothyriomycetidae</taxon>
        <taxon>Chaetothyriales</taxon>
        <taxon>Herpotrichiellaceae</taxon>
        <taxon>Exophiala</taxon>
    </lineage>
</organism>
<dbReference type="GeneID" id="25330197"/>
<protein>
    <recommendedName>
        <fullName evidence="4">Topoisomerase I damage affected protein 2</fullName>
    </recommendedName>
</protein>
<dbReference type="InterPro" id="IPR038586">
    <property type="entry name" value="Tctex-1-like_sf"/>
</dbReference>
<feature type="region of interest" description="Disordered" evidence="1">
    <location>
        <begin position="96"/>
        <end position="124"/>
    </location>
</feature>
<dbReference type="HOGENOM" id="CLU_049911_0_0_1"/>
<feature type="compositionally biased region" description="Basic and acidic residues" evidence="1">
    <location>
        <begin position="96"/>
        <end position="118"/>
    </location>
</feature>
<sequence length="359" mass="39433">MSTLHIIRRVKSTFNAAPPHRDAQPSTIDVPPKQLARSRLQKPQDRLRQIRTTSAYGSSDCPHQIQANHPLTDFRRRLARKASTISLRAKRWKAEVQGREQKQDKEAREPYETHEKDSFFGGSNLGFEEQKPDLVSDRNHANVQEVETRVNQAVNSSTASAVTTIYPAAPAEPVPDQPGLDVTLSQKPISASVDPVQAYILSQQENHTRKEEAGGIICVDMASEQAAPPVPYTRLKEITENACSAALENVTAYSHADTESWNTTIINSILGALVEETAKSTSGSTPAQPQFKYIVNSTIIQHASSSSSSEGKTGGRRGMHAASGAYWNNEKDGMWSYKYPGAESKGLDVVVGIIWIWVG</sequence>
<evidence type="ECO:0000256" key="1">
    <source>
        <dbReference type="SAM" id="MobiDB-lite"/>
    </source>
</evidence>
<evidence type="ECO:0000313" key="2">
    <source>
        <dbReference type="EMBL" id="KIW52663.1"/>
    </source>
</evidence>
<proteinExistence type="predicted"/>
<dbReference type="RefSeq" id="XP_013313247.1">
    <property type="nucleotide sequence ID" value="XM_013457793.1"/>
</dbReference>
<dbReference type="Gene3D" id="3.30.1140.40">
    <property type="entry name" value="Tctex-1"/>
    <property type="match status" value="1"/>
</dbReference>
<reference evidence="2 3" key="1">
    <citation type="submission" date="2015-01" db="EMBL/GenBank/DDBJ databases">
        <title>The Genome Sequence of Exophiala xenobiotica CBS118157.</title>
        <authorList>
            <consortium name="The Broad Institute Genomics Platform"/>
            <person name="Cuomo C."/>
            <person name="de Hoog S."/>
            <person name="Gorbushina A."/>
            <person name="Stielow B."/>
            <person name="Teixiera M."/>
            <person name="Abouelleil A."/>
            <person name="Chapman S.B."/>
            <person name="Priest M."/>
            <person name="Young S.K."/>
            <person name="Wortman J."/>
            <person name="Nusbaum C."/>
            <person name="Birren B."/>
        </authorList>
    </citation>
    <scope>NUCLEOTIDE SEQUENCE [LARGE SCALE GENOMIC DNA]</scope>
    <source>
        <strain evidence="2 3">CBS 118157</strain>
    </source>
</reference>
<dbReference type="GO" id="GO:0045505">
    <property type="term" value="F:dynein intermediate chain binding"/>
    <property type="evidence" value="ECO:0007669"/>
    <property type="project" value="TreeGrafter"/>
</dbReference>
<dbReference type="GO" id="GO:0005737">
    <property type="term" value="C:cytoplasm"/>
    <property type="evidence" value="ECO:0007669"/>
    <property type="project" value="TreeGrafter"/>
</dbReference>
<name>A0A0D2EBD6_9EURO</name>
<dbReference type="GO" id="GO:0007018">
    <property type="term" value="P:microtubule-based movement"/>
    <property type="evidence" value="ECO:0007669"/>
    <property type="project" value="TreeGrafter"/>
</dbReference>